<evidence type="ECO:0000256" key="6">
    <source>
        <dbReference type="ARBA" id="ARBA00023004"/>
    </source>
</evidence>
<dbReference type="Proteomes" id="UP000799770">
    <property type="component" value="Unassembled WGS sequence"/>
</dbReference>
<evidence type="ECO:0000256" key="5">
    <source>
        <dbReference type="ARBA" id="ARBA00022989"/>
    </source>
</evidence>
<organism evidence="9 10">
    <name type="scientific">Lophiotrema nucula</name>
    <dbReference type="NCBI Taxonomy" id="690887"/>
    <lineage>
        <taxon>Eukaryota</taxon>
        <taxon>Fungi</taxon>
        <taxon>Dikarya</taxon>
        <taxon>Ascomycota</taxon>
        <taxon>Pezizomycotina</taxon>
        <taxon>Dothideomycetes</taxon>
        <taxon>Pleosporomycetidae</taxon>
        <taxon>Pleosporales</taxon>
        <taxon>Lophiotremataceae</taxon>
        <taxon>Lophiotrema</taxon>
    </lineage>
</organism>
<keyword evidence="5 8" id="KW-1133">Transmembrane helix</keyword>
<gene>
    <name evidence="9" type="ORF">BDV96DRAFT_578395</name>
</gene>
<dbReference type="CDD" id="cd03499">
    <property type="entry name" value="SQR_TypeC_SdhC"/>
    <property type="match status" value="1"/>
</dbReference>
<dbReference type="Gene3D" id="1.20.1300.10">
    <property type="entry name" value="Fumarate reductase/succinate dehydrogenase, transmembrane subunit"/>
    <property type="match status" value="1"/>
</dbReference>
<dbReference type="PANTHER" id="PTHR10978:SF5">
    <property type="entry name" value="SUCCINATE DEHYDROGENASE CYTOCHROME B560 SUBUNIT, MITOCHONDRIAL"/>
    <property type="match status" value="1"/>
</dbReference>
<dbReference type="NCBIfam" id="TIGR02970">
    <property type="entry name" value="succ_dehyd_cytB"/>
    <property type="match status" value="1"/>
</dbReference>
<dbReference type="GO" id="GO:0009055">
    <property type="term" value="F:electron transfer activity"/>
    <property type="evidence" value="ECO:0007669"/>
    <property type="project" value="InterPro"/>
</dbReference>
<evidence type="ECO:0000313" key="9">
    <source>
        <dbReference type="EMBL" id="KAF2113830.1"/>
    </source>
</evidence>
<dbReference type="GO" id="GO:0046872">
    <property type="term" value="F:metal ion binding"/>
    <property type="evidence" value="ECO:0007669"/>
    <property type="project" value="UniProtKB-KW"/>
</dbReference>
<sequence>MASQRVFQLGLRRAAVPNFLKLQPAGRMVQRRLAATDTVSQTTGQEILAKQRLQRPVSPHLGIYKPQITWLPSMFNRLTGVILSGGLYLFGFAYLAAPTLGWHLETPSMVAAVASWPAFAKISAKAFVAFPFFFHSLNGLRHLAWDLGIGFKNITVIQSGWTVVGLTVASALYYTFIG</sequence>
<keyword evidence="4" id="KW-0479">Metal-binding</keyword>
<dbReference type="Pfam" id="PF01127">
    <property type="entry name" value="Sdh_cyt"/>
    <property type="match status" value="1"/>
</dbReference>
<dbReference type="PROSITE" id="PS01001">
    <property type="entry name" value="SDH_CYT_2"/>
    <property type="match status" value="1"/>
</dbReference>
<dbReference type="SUPFAM" id="SSF81343">
    <property type="entry name" value="Fumarate reductase respiratory complex transmembrane subunits"/>
    <property type="match status" value="1"/>
</dbReference>
<name>A0A6A5Z334_9PLEO</name>
<evidence type="ECO:0000256" key="3">
    <source>
        <dbReference type="ARBA" id="ARBA00022692"/>
    </source>
</evidence>
<reference evidence="9" key="1">
    <citation type="journal article" date="2020" name="Stud. Mycol.">
        <title>101 Dothideomycetes genomes: a test case for predicting lifestyles and emergence of pathogens.</title>
        <authorList>
            <person name="Haridas S."/>
            <person name="Albert R."/>
            <person name="Binder M."/>
            <person name="Bloem J."/>
            <person name="Labutti K."/>
            <person name="Salamov A."/>
            <person name="Andreopoulos B."/>
            <person name="Baker S."/>
            <person name="Barry K."/>
            <person name="Bills G."/>
            <person name="Bluhm B."/>
            <person name="Cannon C."/>
            <person name="Castanera R."/>
            <person name="Culley D."/>
            <person name="Daum C."/>
            <person name="Ezra D."/>
            <person name="Gonzalez J."/>
            <person name="Henrissat B."/>
            <person name="Kuo A."/>
            <person name="Liang C."/>
            <person name="Lipzen A."/>
            <person name="Lutzoni F."/>
            <person name="Magnuson J."/>
            <person name="Mondo S."/>
            <person name="Nolan M."/>
            <person name="Ohm R."/>
            <person name="Pangilinan J."/>
            <person name="Park H.-J."/>
            <person name="Ramirez L."/>
            <person name="Alfaro M."/>
            <person name="Sun H."/>
            <person name="Tritt A."/>
            <person name="Yoshinaga Y."/>
            <person name="Zwiers L.-H."/>
            <person name="Turgeon B."/>
            <person name="Goodwin S."/>
            <person name="Spatafora J."/>
            <person name="Crous P."/>
            <person name="Grigoriev I."/>
        </authorList>
    </citation>
    <scope>NUCLEOTIDE SEQUENCE</scope>
    <source>
        <strain evidence="9">CBS 627.86</strain>
    </source>
</reference>
<dbReference type="InterPro" id="IPR014314">
    <property type="entry name" value="Succ_DH_cytb556"/>
</dbReference>
<protein>
    <recommendedName>
        <fullName evidence="11">Succinate dehydrogenase subunit C</fullName>
    </recommendedName>
</protein>
<keyword evidence="6" id="KW-0408">Iron</keyword>
<feature type="transmembrane region" description="Helical" evidence="8">
    <location>
        <begin position="109"/>
        <end position="134"/>
    </location>
</feature>
<dbReference type="GO" id="GO:0006099">
    <property type="term" value="P:tricarboxylic acid cycle"/>
    <property type="evidence" value="ECO:0007669"/>
    <property type="project" value="InterPro"/>
</dbReference>
<dbReference type="GO" id="GO:0005739">
    <property type="term" value="C:mitochondrion"/>
    <property type="evidence" value="ECO:0007669"/>
    <property type="project" value="GOC"/>
</dbReference>
<evidence type="ECO:0000256" key="4">
    <source>
        <dbReference type="ARBA" id="ARBA00022723"/>
    </source>
</evidence>
<dbReference type="GO" id="GO:0016020">
    <property type="term" value="C:membrane"/>
    <property type="evidence" value="ECO:0007669"/>
    <property type="project" value="UniProtKB-SubCell"/>
</dbReference>
<dbReference type="EMBL" id="ML977327">
    <property type="protein sequence ID" value="KAF2113830.1"/>
    <property type="molecule type" value="Genomic_DNA"/>
</dbReference>
<keyword evidence="3 8" id="KW-0812">Transmembrane</keyword>
<evidence type="ECO:0000256" key="2">
    <source>
        <dbReference type="ARBA" id="ARBA00022617"/>
    </source>
</evidence>
<proteinExistence type="predicted"/>
<evidence type="ECO:0000256" key="7">
    <source>
        <dbReference type="ARBA" id="ARBA00023136"/>
    </source>
</evidence>
<dbReference type="AlphaFoldDB" id="A0A6A5Z334"/>
<keyword evidence="2" id="KW-0349">Heme</keyword>
<accession>A0A6A5Z334</accession>
<comment type="subcellular location">
    <subcellularLocation>
        <location evidence="1">Membrane</location>
        <topology evidence="1">Multi-pass membrane protein</topology>
    </subcellularLocation>
</comment>
<keyword evidence="10" id="KW-1185">Reference proteome</keyword>
<evidence type="ECO:0000256" key="8">
    <source>
        <dbReference type="SAM" id="Phobius"/>
    </source>
</evidence>
<feature type="transmembrane region" description="Helical" evidence="8">
    <location>
        <begin position="78"/>
        <end position="97"/>
    </location>
</feature>
<evidence type="ECO:0008006" key="11">
    <source>
        <dbReference type="Google" id="ProtNLM"/>
    </source>
</evidence>
<dbReference type="GO" id="GO:0006121">
    <property type="term" value="P:mitochondrial electron transport, succinate to ubiquinone"/>
    <property type="evidence" value="ECO:0007669"/>
    <property type="project" value="TreeGrafter"/>
</dbReference>
<dbReference type="InterPro" id="IPR018495">
    <property type="entry name" value="Succ_DH_cyt_bsu_CS"/>
</dbReference>
<evidence type="ECO:0000256" key="1">
    <source>
        <dbReference type="ARBA" id="ARBA00004141"/>
    </source>
</evidence>
<dbReference type="InterPro" id="IPR034804">
    <property type="entry name" value="SQR/QFR_C/D"/>
</dbReference>
<dbReference type="OrthoDB" id="588261at2759"/>
<dbReference type="PANTHER" id="PTHR10978">
    <property type="entry name" value="SUCCINATE DEHYDROGENASE CYTOCHROME B560 SUBUNIT"/>
    <property type="match status" value="1"/>
</dbReference>
<feature type="transmembrane region" description="Helical" evidence="8">
    <location>
        <begin position="155"/>
        <end position="176"/>
    </location>
</feature>
<keyword evidence="7 8" id="KW-0472">Membrane</keyword>
<evidence type="ECO:0000313" key="10">
    <source>
        <dbReference type="Proteomes" id="UP000799770"/>
    </source>
</evidence>
<dbReference type="InterPro" id="IPR000701">
    <property type="entry name" value="SuccDH_FuR_B_TM-su"/>
</dbReference>